<dbReference type="GO" id="GO:0051539">
    <property type="term" value="F:4 iron, 4 sulfur cluster binding"/>
    <property type="evidence" value="ECO:0007669"/>
    <property type="project" value="UniProtKB-KW"/>
</dbReference>
<comment type="similarity">
    <text evidence="13">Belongs to the aconitase/IPM isomerase family. LeuC type 1 subfamily.</text>
</comment>
<evidence type="ECO:0000313" key="16">
    <source>
        <dbReference type="Proteomes" id="UP000315753"/>
    </source>
</evidence>
<gene>
    <name evidence="13 15" type="primary">leuC</name>
    <name evidence="15" type="ORF">FKZ59_13885</name>
</gene>
<evidence type="ECO:0000256" key="12">
    <source>
        <dbReference type="ARBA" id="ARBA00023501"/>
    </source>
</evidence>
<dbReference type="UniPathway" id="UPA00048">
    <property type="reaction ID" value="UER00071"/>
</dbReference>
<evidence type="ECO:0000256" key="3">
    <source>
        <dbReference type="ARBA" id="ARBA00004729"/>
    </source>
</evidence>
<comment type="catalytic activity">
    <reaction evidence="1 13">
        <text>(2R,3S)-3-isopropylmalate = (2S)-2-isopropylmalate</text>
        <dbReference type="Rhea" id="RHEA:32287"/>
        <dbReference type="ChEBI" id="CHEBI:1178"/>
        <dbReference type="ChEBI" id="CHEBI:35121"/>
        <dbReference type="EC" id="4.2.1.33"/>
    </reaction>
</comment>
<keyword evidence="8 13" id="KW-0408">Iron</keyword>
<evidence type="ECO:0000256" key="1">
    <source>
        <dbReference type="ARBA" id="ARBA00000491"/>
    </source>
</evidence>
<comment type="catalytic activity">
    <reaction evidence="12">
        <text>citrate = D-threo-isocitrate</text>
        <dbReference type="Rhea" id="RHEA:10336"/>
        <dbReference type="ChEBI" id="CHEBI:15562"/>
        <dbReference type="ChEBI" id="CHEBI:16947"/>
        <dbReference type="EC" id="4.2.1.3"/>
    </reaction>
</comment>
<dbReference type="PROSITE" id="PS01244">
    <property type="entry name" value="ACONITASE_2"/>
    <property type="match status" value="1"/>
</dbReference>
<keyword evidence="10 13" id="KW-0456">Lyase</keyword>
<dbReference type="GO" id="GO:0003861">
    <property type="term" value="F:3-isopropylmalate dehydratase activity"/>
    <property type="evidence" value="ECO:0007669"/>
    <property type="project" value="UniProtKB-UniRule"/>
</dbReference>
<dbReference type="NCBIfam" id="NF009116">
    <property type="entry name" value="PRK12466.1"/>
    <property type="match status" value="1"/>
</dbReference>
<dbReference type="Proteomes" id="UP000315753">
    <property type="component" value="Unassembled WGS sequence"/>
</dbReference>
<dbReference type="NCBIfam" id="NF004016">
    <property type="entry name" value="PRK05478.1"/>
    <property type="match status" value="1"/>
</dbReference>
<dbReference type="Gene3D" id="3.30.499.10">
    <property type="entry name" value="Aconitase, domain 3"/>
    <property type="match status" value="2"/>
</dbReference>
<comment type="subunit">
    <text evidence="13">Heterodimer of LeuC and LeuD.</text>
</comment>
<proteinExistence type="inferred from homology"/>
<evidence type="ECO:0000256" key="9">
    <source>
        <dbReference type="ARBA" id="ARBA00023014"/>
    </source>
</evidence>
<evidence type="ECO:0000256" key="4">
    <source>
        <dbReference type="ARBA" id="ARBA00022430"/>
    </source>
</evidence>
<feature type="binding site" evidence="13">
    <location>
        <position position="404"/>
    </location>
    <ligand>
        <name>[4Fe-4S] cluster</name>
        <dbReference type="ChEBI" id="CHEBI:49883"/>
    </ligand>
</feature>
<comment type="function">
    <text evidence="2 13">Catalyzes the isomerization between 2-isopropylmalate and 3-isopropylmalate, via the formation of 2-isopropylmaleate.</text>
</comment>
<evidence type="ECO:0000256" key="5">
    <source>
        <dbReference type="ARBA" id="ARBA00022485"/>
    </source>
</evidence>
<dbReference type="RefSeq" id="WP_141603346.1">
    <property type="nucleotide sequence ID" value="NZ_VIGD01000034.1"/>
</dbReference>
<evidence type="ECO:0000256" key="10">
    <source>
        <dbReference type="ARBA" id="ARBA00023239"/>
    </source>
</evidence>
<dbReference type="CDD" id="cd01583">
    <property type="entry name" value="IPMI"/>
    <property type="match status" value="1"/>
</dbReference>
<evidence type="ECO:0000256" key="2">
    <source>
        <dbReference type="ARBA" id="ARBA00002695"/>
    </source>
</evidence>
<dbReference type="OrthoDB" id="9802769at2"/>
<evidence type="ECO:0000313" key="15">
    <source>
        <dbReference type="EMBL" id="TQE88392.1"/>
    </source>
</evidence>
<organism evidence="15 16">
    <name type="scientific">Ureibacillus terrenus</name>
    <dbReference type="NCBI Taxonomy" id="118246"/>
    <lineage>
        <taxon>Bacteria</taxon>
        <taxon>Bacillati</taxon>
        <taxon>Bacillota</taxon>
        <taxon>Bacilli</taxon>
        <taxon>Bacillales</taxon>
        <taxon>Caryophanaceae</taxon>
        <taxon>Ureibacillus</taxon>
    </lineage>
</organism>
<dbReference type="InterPro" id="IPR004430">
    <property type="entry name" value="3-IsopropMal_deHydase_lsu"/>
</dbReference>
<dbReference type="EMBL" id="VIGD01000034">
    <property type="protein sequence ID" value="TQE88392.1"/>
    <property type="molecule type" value="Genomic_DNA"/>
</dbReference>
<accession>A0A540UV67</accession>
<dbReference type="PRINTS" id="PR00415">
    <property type="entry name" value="ACONITASE"/>
</dbReference>
<dbReference type="InterPro" id="IPR018136">
    <property type="entry name" value="Aconitase_4Fe-4S_BS"/>
</dbReference>
<keyword evidence="7 13" id="KW-0479">Metal-binding</keyword>
<keyword evidence="4 13" id="KW-0432">Leucine biosynthesis</keyword>
<name>A0A540UV67_9BACL</name>
<keyword evidence="5 13" id="KW-0004">4Fe-4S</keyword>
<dbReference type="InterPro" id="IPR050067">
    <property type="entry name" value="IPM_dehydratase_rel_enz"/>
</dbReference>
<dbReference type="GO" id="GO:0046872">
    <property type="term" value="F:metal ion binding"/>
    <property type="evidence" value="ECO:0007669"/>
    <property type="project" value="UniProtKB-KW"/>
</dbReference>
<dbReference type="InterPro" id="IPR036008">
    <property type="entry name" value="Aconitase_4Fe-4S_dom"/>
</dbReference>
<dbReference type="Pfam" id="PF00330">
    <property type="entry name" value="Aconitase"/>
    <property type="match status" value="1"/>
</dbReference>
<comment type="caution">
    <text evidence="15">The sequence shown here is derived from an EMBL/GenBank/DDBJ whole genome shotgun (WGS) entry which is preliminary data.</text>
</comment>
<feature type="domain" description="Aconitase/3-isopropylmalate dehydratase large subunit alpha/beta/alpha" evidence="14">
    <location>
        <begin position="9"/>
        <end position="451"/>
    </location>
</feature>
<keyword evidence="16" id="KW-1185">Reference proteome</keyword>
<evidence type="ECO:0000259" key="14">
    <source>
        <dbReference type="Pfam" id="PF00330"/>
    </source>
</evidence>
<dbReference type="GO" id="GO:0003994">
    <property type="term" value="F:aconitate hydratase activity"/>
    <property type="evidence" value="ECO:0007669"/>
    <property type="project" value="UniProtKB-EC"/>
</dbReference>
<dbReference type="NCBIfam" id="TIGR00170">
    <property type="entry name" value="leuC"/>
    <property type="match status" value="1"/>
</dbReference>
<evidence type="ECO:0000256" key="13">
    <source>
        <dbReference type="HAMAP-Rule" id="MF_01026"/>
    </source>
</evidence>
<evidence type="ECO:0000256" key="6">
    <source>
        <dbReference type="ARBA" id="ARBA00022605"/>
    </source>
</evidence>
<keyword evidence="9 13" id="KW-0411">Iron-sulfur</keyword>
<feature type="binding site" evidence="13">
    <location>
        <position position="401"/>
    </location>
    <ligand>
        <name>[4Fe-4S] cluster</name>
        <dbReference type="ChEBI" id="CHEBI:49883"/>
    </ligand>
</feature>
<dbReference type="FunFam" id="3.30.499.10:FF:000007">
    <property type="entry name" value="3-isopropylmalate dehydratase large subunit"/>
    <property type="match status" value="1"/>
</dbReference>
<dbReference type="GO" id="GO:0009098">
    <property type="term" value="P:L-leucine biosynthetic process"/>
    <property type="evidence" value="ECO:0007669"/>
    <property type="project" value="UniProtKB-UniRule"/>
</dbReference>
<comment type="cofactor">
    <cofactor evidence="13">
        <name>[4Fe-4S] cluster</name>
        <dbReference type="ChEBI" id="CHEBI:49883"/>
    </cofactor>
    <text evidence="13">Binds 1 [4Fe-4S] cluster per subunit.</text>
</comment>
<dbReference type="HAMAP" id="MF_01026">
    <property type="entry name" value="LeuC_type1"/>
    <property type="match status" value="1"/>
</dbReference>
<protein>
    <recommendedName>
        <fullName evidence="13">3-isopropylmalate dehydratase large subunit</fullName>
        <ecNumber evidence="13">4.2.1.33</ecNumber>
    </recommendedName>
    <alternativeName>
        <fullName evidence="13">Alpha-IPM isomerase</fullName>
        <shortName evidence="13">IPMI</shortName>
    </alternativeName>
    <alternativeName>
        <fullName evidence="13">Isopropylmalate isomerase</fullName>
    </alternativeName>
</protein>
<dbReference type="PANTHER" id="PTHR43822:SF9">
    <property type="entry name" value="3-ISOPROPYLMALATE DEHYDRATASE"/>
    <property type="match status" value="1"/>
</dbReference>
<keyword evidence="6 13" id="KW-0028">Amino-acid biosynthesis</keyword>
<dbReference type="InterPro" id="IPR015931">
    <property type="entry name" value="Acnase/IPM_dHydase_lsu_aba_1/3"/>
</dbReference>
<feature type="binding site" evidence="13">
    <location>
        <position position="341"/>
    </location>
    <ligand>
        <name>[4Fe-4S] cluster</name>
        <dbReference type="ChEBI" id="CHEBI:49883"/>
    </ligand>
</feature>
<dbReference type="PANTHER" id="PTHR43822">
    <property type="entry name" value="HOMOACONITASE, MITOCHONDRIAL-RELATED"/>
    <property type="match status" value="1"/>
</dbReference>
<reference evidence="15 16" key="1">
    <citation type="submission" date="2019-06" db="EMBL/GenBank/DDBJ databases">
        <title>Genome sequence of Ureibacillus terrenus.</title>
        <authorList>
            <person name="Maclea K.S."/>
            <person name="Simoes M."/>
        </authorList>
    </citation>
    <scope>NUCLEOTIDE SEQUENCE [LARGE SCALE GENOMIC DNA]</scope>
    <source>
        <strain evidence="15 16">ATCC BAA-384</strain>
    </source>
</reference>
<sequence length="465" mass="50784">MSQPKTLFDKVWEKHVVTSSDNLDLLYVDFHLMHEVTSPHAFRALREMGIKVRRPDLTIATMDHQVPTSYLNEPVRDPVAAEQMETLMANSKDFGVKVYPWGSEDQGIIHVIAPEKGIIQPGMVVVCGDSHTSTHGAFGALAFGIGISEVAHVLATQTIRQRKPKKMAVTLTGKRPKGVTGKDLILYILQIIGTDGGVGHVIEYRGDVIKELSMEERMTICNMTIEGGARAGMIAPDETTFEYLKDKPFAPKGEEWEKAVEEWKQLHTDEGAVFDKEVVVDVTDIKPFVTWGTTPAQAVSIDSMVPVPRDPNEERALEYMGLAPGMPMKEVKIDAVFIGSCTNSRLEDLRAAADVVKGRKVKEGVKAIVVPGSMKVKREAEEEGLADIFVNAGFEWRASGCSLCVGMNEDVLEAGQRCASTSNRNFEGRQGKGARTHLVSPAVAAASAIMGKLADPAEMAKEVAR</sequence>
<evidence type="ECO:0000256" key="7">
    <source>
        <dbReference type="ARBA" id="ARBA00022723"/>
    </source>
</evidence>
<dbReference type="SUPFAM" id="SSF53732">
    <property type="entry name" value="Aconitase iron-sulfur domain"/>
    <property type="match status" value="1"/>
</dbReference>
<dbReference type="InterPro" id="IPR033941">
    <property type="entry name" value="IPMI_cat"/>
</dbReference>
<dbReference type="AlphaFoldDB" id="A0A540UV67"/>
<evidence type="ECO:0000256" key="11">
    <source>
        <dbReference type="ARBA" id="ARBA00023304"/>
    </source>
</evidence>
<keyword evidence="11 13" id="KW-0100">Branched-chain amino acid biosynthesis</keyword>
<dbReference type="PROSITE" id="PS00450">
    <property type="entry name" value="ACONITASE_1"/>
    <property type="match status" value="1"/>
</dbReference>
<dbReference type="EC" id="4.2.1.33" evidence="13"/>
<dbReference type="InterPro" id="IPR001030">
    <property type="entry name" value="Acoase/IPM_deHydtase_lsu_aba"/>
</dbReference>
<comment type="pathway">
    <text evidence="3 13">Amino-acid biosynthesis; L-leucine biosynthesis; L-leucine from 3-methyl-2-oxobutanoate: step 2/4.</text>
</comment>
<evidence type="ECO:0000256" key="8">
    <source>
        <dbReference type="ARBA" id="ARBA00023004"/>
    </source>
</evidence>